<reference evidence="7" key="1">
    <citation type="journal article" date="2014" name="Int. J. Syst. Evol. Microbiol.">
        <title>Complete genome sequence of Corynebacterium casei LMG S-19264T (=DSM 44701T), isolated from a smear-ripened cheese.</title>
        <authorList>
            <consortium name="US DOE Joint Genome Institute (JGI-PGF)"/>
            <person name="Walter F."/>
            <person name="Albersmeier A."/>
            <person name="Kalinowski J."/>
            <person name="Ruckert C."/>
        </authorList>
    </citation>
    <scope>NUCLEOTIDE SEQUENCE</scope>
    <source>
        <strain evidence="7">KCTC 42731</strain>
    </source>
</reference>
<dbReference type="InterPro" id="IPR013325">
    <property type="entry name" value="RNA_pol_sigma_r2"/>
</dbReference>
<reference evidence="7" key="2">
    <citation type="submission" date="2020-09" db="EMBL/GenBank/DDBJ databases">
        <authorList>
            <person name="Sun Q."/>
            <person name="Kim S."/>
        </authorList>
    </citation>
    <scope>NUCLEOTIDE SEQUENCE</scope>
    <source>
        <strain evidence="7">KCTC 42731</strain>
    </source>
</reference>
<sequence length="165" mass="18937">MSIVQQNFDGIYLDNRSWLASWLCKKVGCAELAADISQDTFIRLLTNKNNARAIENKPRALLTHIAKGLVIDHWRRKDVEQAYLSAISHASEHEVVGPEHKYIVIETLMRLDKALSQLPTLTRKIFLLAQLDGYKYKDIAQQFDIAEITVKRHMKKAFIACLMLD</sequence>
<dbReference type="GO" id="GO:0003677">
    <property type="term" value="F:DNA binding"/>
    <property type="evidence" value="ECO:0007669"/>
    <property type="project" value="InterPro"/>
</dbReference>
<dbReference type="PANTHER" id="PTHR43133:SF63">
    <property type="entry name" value="RNA POLYMERASE SIGMA FACTOR FECI-RELATED"/>
    <property type="match status" value="1"/>
</dbReference>
<dbReference type="InterPro" id="IPR039425">
    <property type="entry name" value="RNA_pol_sigma-70-like"/>
</dbReference>
<comment type="caution">
    <text evidence="7">The sequence shown here is derived from an EMBL/GenBank/DDBJ whole genome shotgun (WGS) entry which is preliminary data.</text>
</comment>
<dbReference type="SUPFAM" id="SSF88659">
    <property type="entry name" value="Sigma3 and sigma4 domains of RNA polymerase sigma factors"/>
    <property type="match status" value="1"/>
</dbReference>
<dbReference type="GO" id="GO:0016987">
    <property type="term" value="F:sigma factor activity"/>
    <property type="evidence" value="ECO:0007669"/>
    <property type="project" value="UniProtKB-KW"/>
</dbReference>
<evidence type="ECO:0000256" key="2">
    <source>
        <dbReference type="ARBA" id="ARBA00023015"/>
    </source>
</evidence>
<dbReference type="InterPro" id="IPR007627">
    <property type="entry name" value="RNA_pol_sigma70_r2"/>
</dbReference>
<comment type="similarity">
    <text evidence="1">Belongs to the sigma-70 factor family. ECF subfamily.</text>
</comment>
<evidence type="ECO:0000259" key="5">
    <source>
        <dbReference type="Pfam" id="PF04542"/>
    </source>
</evidence>
<dbReference type="Gene3D" id="1.10.1740.10">
    <property type="match status" value="1"/>
</dbReference>
<dbReference type="InterPro" id="IPR013249">
    <property type="entry name" value="RNA_pol_sigma70_r4_t2"/>
</dbReference>
<gene>
    <name evidence="7" type="ORF">GCM10017161_14680</name>
</gene>
<keyword evidence="4" id="KW-0804">Transcription</keyword>
<evidence type="ECO:0000313" key="8">
    <source>
        <dbReference type="Proteomes" id="UP000623842"/>
    </source>
</evidence>
<dbReference type="InterPro" id="IPR014284">
    <property type="entry name" value="RNA_pol_sigma-70_dom"/>
</dbReference>
<evidence type="ECO:0000256" key="1">
    <source>
        <dbReference type="ARBA" id="ARBA00010641"/>
    </source>
</evidence>
<proteinExistence type="inferred from homology"/>
<dbReference type="SUPFAM" id="SSF88946">
    <property type="entry name" value="Sigma2 domain of RNA polymerase sigma factors"/>
    <property type="match status" value="1"/>
</dbReference>
<keyword evidence="3" id="KW-0731">Sigma factor</keyword>
<feature type="domain" description="RNA polymerase sigma-70 region 2" evidence="5">
    <location>
        <begin position="12"/>
        <end position="78"/>
    </location>
</feature>
<organism evidence="7 8">
    <name type="scientific">Thalassotalea marina</name>
    <dbReference type="NCBI Taxonomy" id="1673741"/>
    <lineage>
        <taxon>Bacteria</taxon>
        <taxon>Pseudomonadati</taxon>
        <taxon>Pseudomonadota</taxon>
        <taxon>Gammaproteobacteria</taxon>
        <taxon>Alteromonadales</taxon>
        <taxon>Colwelliaceae</taxon>
        <taxon>Thalassotalea</taxon>
    </lineage>
</organism>
<keyword evidence="2" id="KW-0805">Transcription regulation</keyword>
<keyword evidence="8" id="KW-1185">Reference proteome</keyword>
<dbReference type="AlphaFoldDB" id="A0A919BHM0"/>
<dbReference type="RefSeq" id="WP_189768787.1">
    <property type="nucleotide sequence ID" value="NZ_BNCK01000003.1"/>
</dbReference>
<protein>
    <submittedName>
        <fullName evidence="7">RNA polymerase sigma factor</fullName>
    </submittedName>
</protein>
<dbReference type="GO" id="GO:0006352">
    <property type="term" value="P:DNA-templated transcription initiation"/>
    <property type="evidence" value="ECO:0007669"/>
    <property type="project" value="InterPro"/>
</dbReference>
<evidence type="ECO:0000313" key="7">
    <source>
        <dbReference type="EMBL" id="GHF88080.1"/>
    </source>
</evidence>
<dbReference type="NCBIfam" id="TIGR02937">
    <property type="entry name" value="sigma70-ECF"/>
    <property type="match status" value="1"/>
</dbReference>
<feature type="domain" description="RNA polymerase sigma factor 70 region 4 type 2" evidence="6">
    <location>
        <begin position="109"/>
        <end position="159"/>
    </location>
</feature>
<evidence type="ECO:0000259" key="6">
    <source>
        <dbReference type="Pfam" id="PF08281"/>
    </source>
</evidence>
<name>A0A919BHM0_9GAMM</name>
<dbReference type="Pfam" id="PF04542">
    <property type="entry name" value="Sigma70_r2"/>
    <property type="match status" value="1"/>
</dbReference>
<dbReference type="EMBL" id="BNCK01000003">
    <property type="protein sequence ID" value="GHF88080.1"/>
    <property type="molecule type" value="Genomic_DNA"/>
</dbReference>
<dbReference type="Proteomes" id="UP000623842">
    <property type="component" value="Unassembled WGS sequence"/>
</dbReference>
<dbReference type="InterPro" id="IPR013324">
    <property type="entry name" value="RNA_pol_sigma_r3/r4-like"/>
</dbReference>
<dbReference type="Pfam" id="PF08281">
    <property type="entry name" value="Sigma70_r4_2"/>
    <property type="match status" value="1"/>
</dbReference>
<dbReference type="PANTHER" id="PTHR43133">
    <property type="entry name" value="RNA POLYMERASE ECF-TYPE SIGMA FACTO"/>
    <property type="match status" value="1"/>
</dbReference>
<accession>A0A919BHM0</accession>
<evidence type="ECO:0000256" key="3">
    <source>
        <dbReference type="ARBA" id="ARBA00023082"/>
    </source>
</evidence>
<dbReference type="Gene3D" id="1.10.10.10">
    <property type="entry name" value="Winged helix-like DNA-binding domain superfamily/Winged helix DNA-binding domain"/>
    <property type="match status" value="1"/>
</dbReference>
<evidence type="ECO:0000256" key="4">
    <source>
        <dbReference type="ARBA" id="ARBA00023163"/>
    </source>
</evidence>
<dbReference type="InterPro" id="IPR036388">
    <property type="entry name" value="WH-like_DNA-bd_sf"/>
</dbReference>